<name>A0AAV4ZCD5_9HYPH</name>
<protein>
    <submittedName>
        <fullName evidence="1">Uncharacterized protein</fullName>
    </submittedName>
</protein>
<proteinExistence type="predicted"/>
<keyword evidence="2" id="KW-1185">Reference proteome</keyword>
<dbReference type="RefSeq" id="WP_192215684.1">
    <property type="nucleotide sequence ID" value="NZ_BPQF01000019.1"/>
</dbReference>
<reference evidence="1" key="2">
    <citation type="submission" date="2021-08" db="EMBL/GenBank/DDBJ databases">
        <authorList>
            <person name="Tani A."/>
            <person name="Ola A."/>
            <person name="Ogura Y."/>
            <person name="Katsura K."/>
            <person name="Hayashi T."/>
        </authorList>
    </citation>
    <scope>NUCLEOTIDE SEQUENCE</scope>
    <source>
        <strain evidence="1">DSM 21893</strain>
    </source>
</reference>
<accession>A0AAV4ZCD5</accession>
<evidence type="ECO:0000313" key="2">
    <source>
        <dbReference type="Proteomes" id="UP001055307"/>
    </source>
</evidence>
<dbReference type="Proteomes" id="UP001055307">
    <property type="component" value="Unassembled WGS sequence"/>
</dbReference>
<evidence type="ECO:0000313" key="1">
    <source>
        <dbReference type="EMBL" id="GJD41289.1"/>
    </source>
</evidence>
<gene>
    <name evidence="1" type="ORF">OICFNHDK_3772</name>
</gene>
<dbReference type="AlphaFoldDB" id="A0AAV4ZCD5"/>
<comment type="caution">
    <text evidence="1">The sequence shown here is derived from an EMBL/GenBank/DDBJ whole genome shotgun (WGS) entry which is preliminary data.</text>
</comment>
<organism evidence="1 2">
    <name type="scientific">Methylobacterium bullatum</name>
    <dbReference type="NCBI Taxonomy" id="570505"/>
    <lineage>
        <taxon>Bacteria</taxon>
        <taxon>Pseudomonadati</taxon>
        <taxon>Pseudomonadota</taxon>
        <taxon>Alphaproteobacteria</taxon>
        <taxon>Hyphomicrobiales</taxon>
        <taxon>Methylobacteriaceae</taxon>
        <taxon>Methylobacterium</taxon>
    </lineage>
</organism>
<reference evidence="1" key="1">
    <citation type="journal article" date="2016" name="Front. Microbiol.">
        <title>Genome Sequence of the Piezophilic, Mesophilic Sulfate-Reducing Bacterium Desulfovibrio indicus J2T.</title>
        <authorList>
            <person name="Cao J."/>
            <person name="Maignien L."/>
            <person name="Shao Z."/>
            <person name="Alain K."/>
            <person name="Jebbar M."/>
        </authorList>
    </citation>
    <scope>NUCLEOTIDE SEQUENCE</scope>
    <source>
        <strain evidence="1">DSM 21893</strain>
    </source>
</reference>
<dbReference type="EMBL" id="BPQF01000019">
    <property type="protein sequence ID" value="GJD41289.1"/>
    <property type="molecule type" value="Genomic_DNA"/>
</dbReference>
<sequence>MSEPKIAYVTKYALSGGIAVREIIRADEDGYAVVRWPGGLNGQFGIGKGDWSPTLQAAIARAEAMRVAKIASLKKQIAKLEKLEFSIPQAPSV</sequence>